<keyword evidence="1" id="KW-0472">Membrane</keyword>
<feature type="transmembrane region" description="Helical" evidence="1">
    <location>
        <begin position="14"/>
        <end position="35"/>
    </location>
</feature>
<gene>
    <name evidence="2" type="ORF">DXX94_03275</name>
</gene>
<protein>
    <submittedName>
        <fullName evidence="2">Uncharacterized protein</fullName>
    </submittedName>
</protein>
<comment type="caution">
    <text evidence="2">The sequence shown here is derived from an EMBL/GenBank/DDBJ whole genome shotgun (WGS) entry which is preliminary data.</text>
</comment>
<keyword evidence="1" id="KW-0812">Transmembrane</keyword>
<dbReference type="Proteomes" id="UP000256899">
    <property type="component" value="Unassembled WGS sequence"/>
</dbReference>
<keyword evidence="3" id="KW-1185">Reference proteome</keyword>
<evidence type="ECO:0000256" key="1">
    <source>
        <dbReference type="SAM" id="Phobius"/>
    </source>
</evidence>
<dbReference type="RefSeq" id="WP_147302234.1">
    <property type="nucleotide sequence ID" value="NZ_QUOT01000001.1"/>
</dbReference>
<proteinExistence type="predicted"/>
<sequence>MPKHVGFSLFTKKLTLILMSFAAFAAIVYHLYFFIQPSVTITNNSQYVIEKASVTLPNSHLNFGTIAPNNTNTIYYALDQNDGSYLYQFTLKAPLAREITGECGYVTHGQYHKRVSITLTANLTWDCQVN</sequence>
<dbReference type="AlphaFoldDB" id="A0A3E0TYS5"/>
<organism evidence="2 3">
    <name type="scientific">Thalassotalea euphylliae</name>
    <dbReference type="NCBI Taxonomy" id="1655234"/>
    <lineage>
        <taxon>Bacteria</taxon>
        <taxon>Pseudomonadati</taxon>
        <taxon>Pseudomonadota</taxon>
        <taxon>Gammaproteobacteria</taxon>
        <taxon>Alteromonadales</taxon>
        <taxon>Colwelliaceae</taxon>
        <taxon>Thalassotalea</taxon>
    </lineage>
</organism>
<reference evidence="3" key="1">
    <citation type="submission" date="2018-08" db="EMBL/GenBank/DDBJ databases">
        <title>Thalassotalea euphylliae genome.</title>
        <authorList>
            <person name="Summers S."/>
            <person name="Rice S.A."/>
            <person name="Freckelton M.L."/>
            <person name="Nedved B.T."/>
            <person name="Hadfield M.G."/>
        </authorList>
    </citation>
    <scope>NUCLEOTIDE SEQUENCE [LARGE SCALE GENOMIC DNA]</scope>
    <source>
        <strain evidence="3">H3</strain>
    </source>
</reference>
<accession>A0A3E0TYS5</accession>
<evidence type="ECO:0000313" key="2">
    <source>
        <dbReference type="EMBL" id="REL29806.1"/>
    </source>
</evidence>
<dbReference type="EMBL" id="QUOT01000001">
    <property type="protein sequence ID" value="REL29806.1"/>
    <property type="molecule type" value="Genomic_DNA"/>
</dbReference>
<keyword evidence="1" id="KW-1133">Transmembrane helix</keyword>
<name>A0A3E0TYS5_9GAMM</name>
<evidence type="ECO:0000313" key="3">
    <source>
        <dbReference type="Proteomes" id="UP000256899"/>
    </source>
</evidence>